<dbReference type="EMBL" id="AWUE01020612">
    <property type="protein sequence ID" value="OMO67436.1"/>
    <property type="molecule type" value="Genomic_DNA"/>
</dbReference>
<comment type="caution">
    <text evidence="3">The sequence shown here is derived from an EMBL/GenBank/DDBJ whole genome shotgun (WGS) entry which is preliminary data.</text>
</comment>
<dbReference type="PANTHER" id="PTHR47926:SF347">
    <property type="entry name" value="PENTATRICOPEPTIDE REPEAT-CONTAINING PROTEIN"/>
    <property type="match status" value="1"/>
</dbReference>
<organism evidence="3 4">
    <name type="scientific">Corchorus olitorius</name>
    <dbReference type="NCBI Taxonomy" id="93759"/>
    <lineage>
        <taxon>Eukaryota</taxon>
        <taxon>Viridiplantae</taxon>
        <taxon>Streptophyta</taxon>
        <taxon>Embryophyta</taxon>
        <taxon>Tracheophyta</taxon>
        <taxon>Spermatophyta</taxon>
        <taxon>Magnoliopsida</taxon>
        <taxon>eudicotyledons</taxon>
        <taxon>Gunneridae</taxon>
        <taxon>Pentapetalae</taxon>
        <taxon>rosids</taxon>
        <taxon>malvids</taxon>
        <taxon>Malvales</taxon>
        <taxon>Malvaceae</taxon>
        <taxon>Grewioideae</taxon>
        <taxon>Apeibeae</taxon>
        <taxon>Corchorus</taxon>
    </lineage>
</organism>
<reference evidence="4" key="1">
    <citation type="submission" date="2013-09" db="EMBL/GenBank/DDBJ databases">
        <title>Corchorus olitorius genome sequencing.</title>
        <authorList>
            <person name="Alam M."/>
            <person name="Haque M.S."/>
            <person name="Islam M.S."/>
            <person name="Emdad E.M."/>
            <person name="Islam M.M."/>
            <person name="Ahmed B."/>
            <person name="Halim A."/>
            <person name="Hossen Q.M.M."/>
            <person name="Hossain M.Z."/>
            <person name="Ahmed R."/>
            <person name="Khan M.M."/>
            <person name="Islam R."/>
            <person name="Rashid M.M."/>
            <person name="Khan S.A."/>
            <person name="Rahman M.S."/>
            <person name="Alam M."/>
            <person name="Yahiya A.S."/>
            <person name="Khan M.S."/>
            <person name="Azam M.S."/>
            <person name="Haque T."/>
            <person name="Lashkar M.Z.H."/>
            <person name="Akhand A.I."/>
            <person name="Morshed G."/>
            <person name="Roy S."/>
            <person name="Uddin K.S."/>
            <person name="Rabeya T."/>
            <person name="Hossain A.S."/>
            <person name="Chowdhury A."/>
            <person name="Snigdha A.R."/>
            <person name="Mortoza M.S."/>
            <person name="Matin S.A."/>
            <person name="Hoque S.M.E."/>
            <person name="Islam M.K."/>
            <person name="Roy D.K."/>
            <person name="Haider R."/>
            <person name="Moosa M.M."/>
            <person name="Elias S.M."/>
            <person name="Hasan A.M."/>
            <person name="Jahan S."/>
            <person name="Shafiuddin M."/>
            <person name="Mahmood N."/>
            <person name="Shommy N.S."/>
        </authorList>
    </citation>
    <scope>NUCLEOTIDE SEQUENCE [LARGE SCALE GENOMIC DNA]</scope>
    <source>
        <strain evidence="4">cv. O-4</strain>
    </source>
</reference>
<dbReference type="InterPro" id="IPR046848">
    <property type="entry name" value="E_motif"/>
</dbReference>
<evidence type="ECO:0000313" key="3">
    <source>
        <dbReference type="EMBL" id="OMO67436.1"/>
    </source>
</evidence>
<dbReference type="GO" id="GO:0003723">
    <property type="term" value="F:RNA binding"/>
    <property type="evidence" value="ECO:0007669"/>
    <property type="project" value="InterPro"/>
</dbReference>
<dbReference type="Gene3D" id="1.25.40.10">
    <property type="entry name" value="Tetratricopeptide repeat domain"/>
    <property type="match status" value="5"/>
</dbReference>
<dbReference type="FunFam" id="1.25.40.10:FF:000090">
    <property type="entry name" value="Pentatricopeptide repeat-containing protein, chloroplastic"/>
    <property type="match status" value="1"/>
</dbReference>
<dbReference type="OrthoDB" id="185373at2759"/>
<sequence>MVFQIHSLLSELSKPHQTILKTKQLHALVTKTHLSLDPFFATKLVRFYALNDDLCSARHLFDETPQRSVFLWNSIIRAYAQAHKFSDALSLFNKMLRTDTKPDNFTYACVTRACYEKFDLDWMKIVHTRVIVSGFGLDSICGSALVTGYSKLCLLNEASIIFSRMPEKDLVLRNSMILGYGNCGLWNKGLQLFSLMRRIGQQADEYTFVALISGLVDSSLLSVGQGIHGLCLKSCFDCTVHVGSSLVSMYSRFKCMDLADTVFNSLLQPDLVVWSSLITGYSQCGDYDQALLYFWRLNMETGKKADSILISSVLEAVAQSANARFGSEIHGYVVRHGFKSNVMVSSALVDMYSKCGYVSLGIRVFEYMPERSTITYNSLILGLGLNGMAYQAFKMFDEMLAVGLNPDDSTFSALLSACCHGGLYYDGWEIFRRMKYEFSIQPRTEHYVHMVKLLGMAGQLEEAYDFILCLPKPVDSGIWGALLSCCNVHGNSYLAEVVYQQLLENEPKKGAYRVMLSNIYAVDERWVDVQRLRDGIAENGVQKVPGLSWIGSRSTKSIK</sequence>
<proteinExistence type="predicted"/>
<dbReference type="Proteomes" id="UP000187203">
    <property type="component" value="Unassembled WGS sequence"/>
</dbReference>
<dbReference type="GO" id="GO:0009451">
    <property type="term" value="P:RNA modification"/>
    <property type="evidence" value="ECO:0007669"/>
    <property type="project" value="InterPro"/>
</dbReference>
<protein>
    <recommendedName>
        <fullName evidence="5">Pentatricopeptide repeat-containing protein</fullName>
    </recommendedName>
</protein>
<keyword evidence="4" id="KW-1185">Reference proteome</keyword>
<dbReference type="InterPro" id="IPR046960">
    <property type="entry name" value="PPR_At4g14850-like_plant"/>
</dbReference>
<dbReference type="Pfam" id="PF20431">
    <property type="entry name" value="E_motif"/>
    <property type="match status" value="1"/>
</dbReference>
<dbReference type="PROSITE" id="PS51375">
    <property type="entry name" value="PPR"/>
    <property type="match status" value="5"/>
</dbReference>
<dbReference type="FunFam" id="1.25.40.10:FF:001811">
    <property type="entry name" value="Putative pentatricopeptide repeat-containing protein At1g64310"/>
    <property type="match status" value="1"/>
</dbReference>
<keyword evidence="1" id="KW-0677">Repeat</keyword>
<feature type="repeat" description="PPR" evidence="2">
    <location>
        <begin position="68"/>
        <end position="102"/>
    </location>
</feature>
<feature type="repeat" description="PPR" evidence="2">
    <location>
        <begin position="169"/>
        <end position="203"/>
    </location>
</feature>
<feature type="repeat" description="PPR" evidence="2">
    <location>
        <begin position="407"/>
        <end position="437"/>
    </location>
</feature>
<accession>A0A1R3HAZ7</accession>
<feature type="repeat" description="PPR" evidence="2">
    <location>
        <begin position="372"/>
        <end position="406"/>
    </location>
</feature>
<dbReference type="STRING" id="93759.A0A1R3HAZ7"/>
<evidence type="ECO:0008006" key="5">
    <source>
        <dbReference type="Google" id="ProtNLM"/>
    </source>
</evidence>
<name>A0A1R3HAZ7_9ROSI</name>
<dbReference type="Pfam" id="PF13041">
    <property type="entry name" value="PPR_2"/>
    <property type="match status" value="3"/>
</dbReference>
<dbReference type="Pfam" id="PF01535">
    <property type="entry name" value="PPR"/>
    <property type="match status" value="2"/>
</dbReference>
<dbReference type="InterPro" id="IPR002885">
    <property type="entry name" value="PPR_rpt"/>
</dbReference>
<evidence type="ECO:0000256" key="1">
    <source>
        <dbReference type="ARBA" id="ARBA00022737"/>
    </source>
</evidence>
<gene>
    <name evidence="3" type="ORF">COLO4_30157</name>
</gene>
<dbReference type="AlphaFoldDB" id="A0A1R3HAZ7"/>
<dbReference type="InterPro" id="IPR011990">
    <property type="entry name" value="TPR-like_helical_dom_sf"/>
</dbReference>
<feature type="repeat" description="PPR" evidence="2">
    <location>
        <begin position="270"/>
        <end position="305"/>
    </location>
</feature>
<dbReference type="NCBIfam" id="TIGR00756">
    <property type="entry name" value="PPR"/>
    <property type="match status" value="3"/>
</dbReference>
<evidence type="ECO:0000313" key="4">
    <source>
        <dbReference type="Proteomes" id="UP000187203"/>
    </source>
</evidence>
<dbReference type="PANTHER" id="PTHR47926">
    <property type="entry name" value="PENTATRICOPEPTIDE REPEAT-CONTAINING PROTEIN"/>
    <property type="match status" value="1"/>
</dbReference>
<dbReference type="FunFam" id="1.25.40.10:FF:000351">
    <property type="entry name" value="Pentatricopeptide repeat-containing protein"/>
    <property type="match status" value="1"/>
</dbReference>
<evidence type="ECO:0000256" key="2">
    <source>
        <dbReference type="PROSITE-ProRule" id="PRU00708"/>
    </source>
</evidence>